<gene>
    <name evidence="1" type="ORF">V6N11_067319</name>
</gene>
<evidence type="ECO:0000313" key="2">
    <source>
        <dbReference type="Proteomes" id="UP001396334"/>
    </source>
</evidence>
<accession>A0ABR2SR45</accession>
<dbReference type="EMBL" id="JBBPBN010000012">
    <property type="protein sequence ID" value="KAK9027486.1"/>
    <property type="molecule type" value="Genomic_DNA"/>
</dbReference>
<keyword evidence="2" id="KW-1185">Reference proteome</keyword>
<organism evidence="1 2">
    <name type="scientific">Hibiscus sabdariffa</name>
    <name type="common">roselle</name>
    <dbReference type="NCBI Taxonomy" id="183260"/>
    <lineage>
        <taxon>Eukaryota</taxon>
        <taxon>Viridiplantae</taxon>
        <taxon>Streptophyta</taxon>
        <taxon>Embryophyta</taxon>
        <taxon>Tracheophyta</taxon>
        <taxon>Spermatophyta</taxon>
        <taxon>Magnoliopsida</taxon>
        <taxon>eudicotyledons</taxon>
        <taxon>Gunneridae</taxon>
        <taxon>Pentapetalae</taxon>
        <taxon>rosids</taxon>
        <taxon>malvids</taxon>
        <taxon>Malvales</taxon>
        <taxon>Malvaceae</taxon>
        <taxon>Malvoideae</taxon>
        <taxon>Hibiscus</taxon>
    </lineage>
</organism>
<reference evidence="1 2" key="1">
    <citation type="journal article" date="2024" name="G3 (Bethesda)">
        <title>Genome assembly of Hibiscus sabdariffa L. provides insights into metabolisms of medicinal natural products.</title>
        <authorList>
            <person name="Kim T."/>
        </authorList>
    </citation>
    <scope>NUCLEOTIDE SEQUENCE [LARGE SCALE GENOMIC DNA]</scope>
    <source>
        <strain evidence="1">TK-2024</strain>
        <tissue evidence="1">Old leaves</tissue>
    </source>
</reference>
<evidence type="ECO:0000313" key="1">
    <source>
        <dbReference type="EMBL" id="KAK9027486.1"/>
    </source>
</evidence>
<comment type="caution">
    <text evidence="1">The sequence shown here is derived from an EMBL/GenBank/DDBJ whole genome shotgun (WGS) entry which is preliminary data.</text>
</comment>
<protein>
    <recommendedName>
        <fullName evidence="3">Secreted protein</fullName>
    </recommendedName>
</protein>
<proteinExistence type="predicted"/>
<name>A0ABR2SR45_9ROSI</name>
<sequence length="76" mass="8460">MPSPSSAALNVGPIVIFVCLRTKPCYQRNGFGCRWCILLSRNLWLLLRSTCVAACLRLSPPCWCSLTLLPLEPLEP</sequence>
<dbReference type="Proteomes" id="UP001396334">
    <property type="component" value="Unassembled WGS sequence"/>
</dbReference>
<evidence type="ECO:0008006" key="3">
    <source>
        <dbReference type="Google" id="ProtNLM"/>
    </source>
</evidence>